<organism evidence="2">
    <name type="scientific">Volvox carteri f. nagariensis</name>
    <dbReference type="NCBI Taxonomy" id="3068"/>
    <lineage>
        <taxon>Eukaryota</taxon>
        <taxon>Viridiplantae</taxon>
        <taxon>Chlorophyta</taxon>
        <taxon>core chlorophytes</taxon>
        <taxon>Chlorophyceae</taxon>
        <taxon>CS clade</taxon>
        <taxon>Chlamydomonadales</taxon>
        <taxon>Volvocaceae</taxon>
        <taxon>Volvox</taxon>
    </lineage>
</organism>
<dbReference type="Proteomes" id="UP000001058">
    <property type="component" value="Unassembled WGS sequence"/>
</dbReference>
<dbReference type="EMBL" id="GL378325">
    <property type="protein sequence ID" value="EFJ52257.1"/>
    <property type="molecule type" value="Genomic_DNA"/>
</dbReference>
<dbReference type="InParanoid" id="D8TKJ3"/>
<protein>
    <submittedName>
        <fullName evidence="1">Uncharacterized protein jtpnB9-2b</fullName>
    </submittedName>
</protein>
<sequence>MAPPVKTYPRYLCRGRLYALSKFEITCVSCERKYHSTSHAYNLVIMHQCVQPHGGNNGKELFGLDAVAPKEMVAGRSEKLLQYIARYYVGLKFATSNMMQMNLLSNKLPLRRALWWLVREHRRKLTNRTKQVTDHLDTLGRMERWRSVLLPLKKQRLATEVQMMKQGVQCMSRRMMMVPLHVHRLKLTSRMKQVLAKCCLSELWCQDVWVQPGLLLGSKPVSGIHLTGRFLEKLMAIKLNNNVELTAFDSNKPKTSQACWFITQRCNSSDKMWVGKVLGLYHYRSPLNRDKFDVMLEVEWHAPLLGNNSDAEVAVDQFMNVPLVDARAASVSNTGPRYYLAEDVAP</sequence>
<proteinExistence type="predicted"/>
<evidence type="ECO:0000313" key="1">
    <source>
        <dbReference type="EMBL" id="EFJ52257.1"/>
    </source>
</evidence>
<dbReference type="RefSeq" id="XP_002947031.1">
    <property type="nucleotide sequence ID" value="XM_002946985.1"/>
</dbReference>
<keyword evidence="2" id="KW-1185">Reference proteome</keyword>
<dbReference type="KEGG" id="vcn:VOLCADRAFT_87249"/>
<evidence type="ECO:0000313" key="2">
    <source>
        <dbReference type="Proteomes" id="UP000001058"/>
    </source>
</evidence>
<dbReference type="AlphaFoldDB" id="D8TKJ3"/>
<name>D8TKJ3_VOLCA</name>
<accession>D8TKJ3</accession>
<dbReference type="GeneID" id="9624700"/>
<reference evidence="1 2" key="1">
    <citation type="journal article" date="2010" name="Science">
        <title>Genomic analysis of organismal complexity in the multicellular green alga Volvox carteri.</title>
        <authorList>
            <person name="Prochnik S.E."/>
            <person name="Umen J."/>
            <person name="Nedelcu A.M."/>
            <person name="Hallmann A."/>
            <person name="Miller S.M."/>
            <person name="Nishii I."/>
            <person name="Ferris P."/>
            <person name="Kuo A."/>
            <person name="Mitros T."/>
            <person name="Fritz-Laylin L.K."/>
            <person name="Hellsten U."/>
            <person name="Chapman J."/>
            <person name="Simakov O."/>
            <person name="Rensing S.A."/>
            <person name="Terry A."/>
            <person name="Pangilinan J."/>
            <person name="Kapitonov V."/>
            <person name="Jurka J."/>
            <person name="Salamov A."/>
            <person name="Shapiro H."/>
            <person name="Schmutz J."/>
            <person name="Grimwood J."/>
            <person name="Lindquist E."/>
            <person name="Lucas S."/>
            <person name="Grigoriev I.V."/>
            <person name="Schmitt R."/>
            <person name="Kirk D."/>
            <person name="Rokhsar D.S."/>
        </authorList>
    </citation>
    <scope>NUCLEOTIDE SEQUENCE [LARGE SCALE GENOMIC DNA]</scope>
    <source>
        <strain evidence="2">f. Nagariensis / Eve</strain>
    </source>
</reference>
<gene>
    <name evidence="1" type="primary">jtpnB9-2b</name>
    <name evidence="1" type="ORF">VOLCADRAFT_87249</name>
</gene>